<evidence type="ECO:0000313" key="7">
    <source>
        <dbReference type="Proteomes" id="UP000286641"/>
    </source>
</evidence>
<feature type="chain" id="PRO_5044599146" evidence="5">
    <location>
        <begin position="17"/>
        <end position="226"/>
    </location>
</feature>
<dbReference type="Pfam" id="PF00059">
    <property type="entry name" value="Lectin_C"/>
    <property type="match status" value="1"/>
</dbReference>
<dbReference type="Proteomes" id="UP000286641">
    <property type="component" value="Unplaced"/>
</dbReference>
<name>A0A3Q7PWP0_CALUR</name>
<dbReference type="PANTHER" id="PTHR10068:SF16">
    <property type="entry name" value="BONE MARROW PROTEOGLYCAN"/>
    <property type="match status" value="1"/>
</dbReference>
<evidence type="ECO:0000313" key="9">
    <source>
        <dbReference type="RefSeq" id="XP_025734427.1"/>
    </source>
</evidence>
<dbReference type="GeneID" id="112829192"/>
<sequence>MKVPLLLALLFGAVSTLHLGTVTSNSESFLGDEPVPQDGEISENEAKEAAPGELALLEEEEEEYSGRENAPEEEGAVESASALDEEDKDFQCPKEEDTVKLENSPGCKNCPRFLLVRSPKRFSSAQFICRRCYRGNLVSIHSLYFNHQIQCAVGGLNQGQVWIGGRVVGWGPWKCFQWVDGSRWNFGYWAPGQPRARGGRCVAQCTQGGRWCVTCCRRRLPFICSY</sequence>
<proteinExistence type="predicted"/>
<organism evidence="7 9">
    <name type="scientific">Callorhinus ursinus</name>
    <name type="common">Northern fur seal</name>
    <dbReference type="NCBI Taxonomy" id="34884"/>
    <lineage>
        <taxon>Eukaryota</taxon>
        <taxon>Metazoa</taxon>
        <taxon>Chordata</taxon>
        <taxon>Craniata</taxon>
        <taxon>Vertebrata</taxon>
        <taxon>Euteleostomi</taxon>
        <taxon>Mammalia</taxon>
        <taxon>Eutheria</taxon>
        <taxon>Laurasiatheria</taxon>
        <taxon>Carnivora</taxon>
        <taxon>Caniformia</taxon>
        <taxon>Pinnipedia</taxon>
        <taxon>Otariidae</taxon>
        <taxon>Callorhinus</taxon>
    </lineage>
</organism>
<feature type="signal peptide" evidence="5">
    <location>
        <begin position="1"/>
        <end position="16"/>
    </location>
</feature>
<evidence type="ECO:0000256" key="2">
    <source>
        <dbReference type="ARBA" id="ARBA00022734"/>
    </source>
</evidence>
<dbReference type="GO" id="GO:0006955">
    <property type="term" value="P:immune response"/>
    <property type="evidence" value="ECO:0007669"/>
    <property type="project" value="InterPro"/>
</dbReference>
<dbReference type="AlphaFoldDB" id="A0A3Q7PWP0"/>
<keyword evidence="2" id="KW-0430">Lectin</keyword>
<dbReference type="SUPFAM" id="SSF56436">
    <property type="entry name" value="C-type lectin-like"/>
    <property type="match status" value="1"/>
</dbReference>
<reference evidence="8 9" key="2">
    <citation type="submission" date="2025-04" db="UniProtKB">
        <authorList>
            <consortium name="RefSeq"/>
        </authorList>
    </citation>
    <scope>IDENTIFICATION</scope>
    <source>
        <tissue evidence="8 9">Blood</tissue>
    </source>
</reference>
<feature type="domain" description="C-type lectin" evidence="6">
    <location>
        <begin position="113"/>
        <end position="225"/>
    </location>
</feature>
<dbReference type="InterPro" id="IPR016186">
    <property type="entry name" value="C-type_lectin-like/link_sf"/>
</dbReference>
<evidence type="ECO:0000256" key="3">
    <source>
        <dbReference type="ARBA" id="ARBA00023157"/>
    </source>
</evidence>
<dbReference type="PROSITE" id="PS50041">
    <property type="entry name" value="C_TYPE_LECTIN_2"/>
    <property type="match status" value="1"/>
</dbReference>
<evidence type="ECO:0000313" key="8">
    <source>
        <dbReference type="RefSeq" id="XP_025734426.1"/>
    </source>
</evidence>
<evidence type="ECO:0000256" key="5">
    <source>
        <dbReference type="SAM" id="SignalP"/>
    </source>
</evidence>
<dbReference type="Gene3D" id="3.10.100.10">
    <property type="entry name" value="Mannose-Binding Protein A, subunit A"/>
    <property type="match status" value="1"/>
</dbReference>
<evidence type="ECO:0000256" key="1">
    <source>
        <dbReference type="ARBA" id="ARBA00022729"/>
    </source>
</evidence>
<dbReference type="InterPro" id="IPR002352">
    <property type="entry name" value="Eosinophil_major_basic"/>
</dbReference>
<keyword evidence="7" id="KW-1185">Reference proteome</keyword>
<dbReference type="RefSeq" id="XP_025734427.1">
    <property type="nucleotide sequence ID" value="XM_025878642.1"/>
</dbReference>
<dbReference type="PANTHER" id="PTHR10068">
    <property type="entry name" value="BONE MARROW PROTEOGLYCAN"/>
    <property type="match status" value="1"/>
</dbReference>
<keyword evidence="3" id="KW-1015">Disulfide bond</keyword>
<dbReference type="CDD" id="cd03598">
    <property type="entry name" value="CLECT_EMBP_like"/>
    <property type="match status" value="1"/>
</dbReference>
<dbReference type="InterPro" id="IPR016187">
    <property type="entry name" value="CTDL_fold"/>
</dbReference>
<feature type="region of interest" description="Disordered" evidence="4">
    <location>
        <begin position="24"/>
        <end position="89"/>
    </location>
</feature>
<keyword evidence="1 5" id="KW-0732">Signal</keyword>
<protein>
    <submittedName>
        <fullName evidence="8 9">Bone marrow proteoglycan-like</fullName>
    </submittedName>
</protein>
<dbReference type="SMART" id="SM00034">
    <property type="entry name" value="CLECT"/>
    <property type="match status" value="1"/>
</dbReference>
<gene>
    <name evidence="8 9" type="primary">LOC112829192</name>
</gene>
<reference key="1">
    <citation type="submission" date="2019-01" db="UniProtKB">
        <authorList>
            <consortium name="RefSeq"/>
        </authorList>
    </citation>
    <scope>IDENTIFICATION</scope>
</reference>
<dbReference type="InterPro" id="IPR033816">
    <property type="entry name" value="EMBP_CTLD"/>
</dbReference>
<dbReference type="GO" id="GO:0030246">
    <property type="term" value="F:carbohydrate binding"/>
    <property type="evidence" value="ECO:0007669"/>
    <property type="project" value="UniProtKB-KW"/>
</dbReference>
<dbReference type="InterPro" id="IPR001304">
    <property type="entry name" value="C-type_lectin-like"/>
</dbReference>
<dbReference type="PRINTS" id="PR00770">
    <property type="entry name" value="EMAJORBASICP"/>
</dbReference>
<dbReference type="FunFam" id="3.10.100.10:FF:000090">
    <property type="entry name" value="Proteoglycan 2, bone marrow"/>
    <property type="match status" value="1"/>
</dbReference>
<accession>A0A3Q7PWP0</accession>
<evidence type="ECO:0000259" key="6">
    <source>
        <dbReference type="PROSITE" id="PS50041"/>
    </source>
</evidence>
<dbReference type="RefSeq" id="XP_025734426.1">
    <property type="nucleotide sequence ID" value="XM_025878641.1"/>
</dbReference>
<evidence type="ECO:0000256" key="4">
    <source>
        <dbReference type="SAM" id="MobiDB-lite"/>
    </source>
</evidence>